<evidence type="ECO:0000259" key="3">
    <source>
        <dbReference type="PROSITE" id="PS50177"/>
    </source>
</evidence>
<dbReference type="AlphaFoldDB" id="A0A9D1MJ85"/>
<accession>A0A9D1MJ85</accession>
<evidence type="ECO:0000256" key="2">
    <source>
        <dbReference type="SAM" id="Coils"/>
    </source>
</evidence>
<dbReference type="Pfam" id="PF07261">
    <property type="entry name" value="DnaB_2"/>
    <property type="match status" value="2"/>
</dbReference>
<protein>
    <submittedName>
        <fullName evidence="4">DnaD domain protein</fullName>
    </submittedName>
</protein>
<evidence type="ECO:0000313" key="5">
    <source>
        <dbReference type="Proteomes" id="UP000824110"/>
    </source>
</evidence>
<reference evidence="4" key="1">
    <citation type="submission" date="2020-10" db="EMBL/GenBank/DDBJ databases">
        <authorList>
            <person name="Gilroy R."/>
        </authorList>
    </citation>
    <scope>NUCLEOTIDE SEQUENCE</scope>
    <source>
        <strain evidence="4">CHK195-12923</strain>
    </source>
</reference>
<dbReference type="Gene3D" id="1.10.10.630">
    <property type="entry name" value="DnaD domain-like"/>
    <property type="match status" value="2"/>
</dbReference>
<gene>
    <name evidence="4" type="ORF">IAB69_00550</name>
</gene>
<dbReference type="InterPro" id="IPR034829">
    <property type="entry name" value="DnaD-like_sf"/>
</dbReference>
<evidence type="ECO:0000313" key="4">
    <source>
        <dbReference type="EMBL" id="HIU61126.1"/>
    </source>
</evidence>
<dbReference type="SUPFAM" id="SSF158499">
    <property type="entry name" value="DnaD domain-like"/>
    <property type="match status" value="1"/>
</dbReference>
<dbReference type="Proteomes" id="UP000824110">
    <property type="component" value="Unassembled WGS sequence"/>
</dbReference>
<feature type="coiled-coil region" evidence="2">
    <location>
        <begin position="502"/>
        <end position="529"/>
    </location>
</feature>
<reference evidence="4" key="2">
    <citation type="journal article" date="2021" name="PeerJ">
        <title>Extensive microbial diversity within the chicken gut microbiome revealed by metagenomics and culture.</title>
        <authorList>
            <person name="Gilroy R."/>
            <person name="Ravi A."/>
            <person name="Getino M."/>
            <person name="Pursley I."/>
            <person name="Horton D.L."/>
            <person name="Alikhan N.F."/>
            <person name="Baker D."/>
            <person name="Gharbi K."/>
            <person name="Hall N."/>
            <person name="Watson M."/>
            <person name="Adriaenssens E.M."/>
            <person name="Foster-Nyarko E."/>
            <person name="Jarju S."/>
            <person name="Secka A."/>
            <person name="Antonio M."/>
            <person name="Oren A."/>
            <person name="Chaudhuri R.R."/>
            <person name="La Ragione R."/>
            <person name="Hildebrand F."/>
            <person name="Pallen M.J."/>
        </authorList>
    </citation>
    <scope>NUCLEOTIDE SEQUENCE</scope>
    <source>
        <strain evidence="4">CHK195-12923</strain>
    </source>
</reference>
<keyword evidence="2" id="KW-0175">Coiled coil</keyword>
<evidence type="ECO:0000256" key="1">
    <source>
        <dbReference type="ARBA" id="ARBA00093462"/>
    </source>
</evidence>
<dbReference type="InterPro" id="IPR018222">
    <property type="entry name" value="Nuclear_transport_factor_2_euk"/>
</dbReference>
<feature type="domain" description="NTF2" evidence="3">
    <location>
        <begin position="18"/>
        <end position="158"/>
    </location>
</feature>
<comment type="caution">
    <text evidence="4">The sequence shown here is derived from an EMBL/GenBank/DDBJ whole genome shotgun (WGS) entry which is preliminary data.</text>
</comment>
<name>A0A9D1MJ85_9FIRM</name>
<organism evidence="4 5">
    <name type="scientific">Candidatus Coproplasma excrementigallinarum</name>
    <dbReference type="NCBI Taxonomy" id="2840747"/>
    <lineage>
        <taxon>Bacteria</taxon>
        <taxon>Bacillati</taxon>
        <taxon>Bacillota</taxon>
        <taxon>Clostridia</taxon>
        <taxon>Eubacteriales</taxon>
        <taxon>Candidatus Coproplasma</taxon>
    </lineage>
</organism>
<dbReference type="PROSITE" id="PS50177">
    <property type="entry name" value="NTF2_DOMAIN"/>
    <property type="match status" value="1"/>
</dbReference>
<comment type="similarity">
    <text evidence="1">Belongs to the DnaB/DnaD family.</text>
</comment>
<sequence length="571" mass="64730">MAFITLSPQLKDNSFTAVENKFITKYMPVLDAVAVKVYLYGLYLCSDAASFTVSDLAKSLNITEEQAISCFEYLDEFELVKITGRSPFEVTYLEAENVSGTPKKYKPEKYADFAKSVQAVIKGRMISTNEYREYFYLLEEYGFEQSALLMIVNYCVNMKGDDIRVQYIKKVAKSFAADGAVTAKKVDEKLAKFTSSTPSLLKIFNAAGITRRPGIEDENLYKKWNEELGFSDDAICCAAKYFNAKSVEKIDDALGELYRNKKFDVKEIGYYCENKNSVHAATYEIARALGVYMQNSAPYIENYVSVWCDEGFDLQTLKNIASYCFMHGRKSFEDMDDFVKQLSAQGIITEKAVNSYIEQRNAEEEFIKAVLSLCGLTRRIIPSDSEFLSRWRAWGFSDDMIKRAAELSCGKNNPLAYMNGVLSSWKAAGTFTPDKIESVVRTPTAQGEKSIDRSVIERHYAELREIAENRAEQIHRRALDDKTYGDLHKKINALNIKLAFAEAKSEGNANEIEEQIADAEKLADERLAELGIDKEDFRPHYKCRICGDTGYDSQGKPCKCLKEFIAQYKNA</sequence>
<dbReference type="InterPro" id="IPR006343">
    <property type="entry name" value="DnaB/C_C"/>
</dbReference>
<dbReference type="EMBL" id="DVNE01000004">
    <property type="protein sequence ID" value="HIU61126.1"/>
    <property type="molecule type" value="Genomic_DNA"/>
</dbReference>
<proteinExistence type="inferred from homology"/>